<dbReference type="AlphaFoldDB" id="A0A3R7LIB9"/>
<dbReference type="CDD" id="cd01040">
    <property type="entry name" value="Mb-like"/>
    <property type="match status" value="1"/>
</dbReference>
<comment type="caution">
    <text evidence="1">The sequence shown here is derived from an EMBL/GenBank/DDBJ whole genome shotgun (WGS) entry which is preliminary data.</text>
</comment>
<dbReference type="Gene3D" id="1.10.490.10">
    <property type="entry name" value="Globins"/>
    <property type="match status" value="1"/>
</dbReference>
<reference evidence="1 2" key="1">
    <citation type="journal article" date="2018" name="BMC Genomics">
        <title>Genomic comparison of Trypanosoma conorhini and Trypanosoma rangeli to Trypanosoma cruzi strains of high and low virulence.</title>
        <authorList>
            <person name="Bradwell K.R."/>
            <person name="Koparde V.N."/>
            <person name="Matveyev A.V."/>
            <person name="Serrano M.G."/>
            <person name="Alves J.M."/>
            <person name="Parikh H."/>
            <person name="Huang B."/>
            <person name="Lee V."/>
            <person name="Espinosa-Alvarez O."/>
            <person name="Ortiz P.A."/>
            <person name="Costa-Martins A.G."/>
            <person name="Teixeira M.M."/>
            <person name="Buck G.A."/>
        </authorList>
    </citation>
    <scope>NUCLEOTIDE SEQUENCE [LARGE SCALE GENOMIC DNA]</scope>
    <source>
        <strain evidence="1 2">025E</strain>
    </source>
</reference>
<name>A0A3R7LIB9_9TRYP</name>
<dbReference type="OrthoDB" id="250323at2759"/>
<sequence length="352" mass="39751">MAVRACLCMEGTVVVFLPSMGCGHSMAAASEGASAAQAVGRGPGDGNTGAKCIFAGVAGNDPTDGQSATDSSHCVFRNALSSAVEQIYLMQRSGVVSLDDGEMEEVTALTRGLDNLQANQKEDRFSLLGSWRILEKEGTVNLFGQRIYEDMMERDPEIKELLFGIEIPEQSKVLARMFATAVTFYARQDVMQRMFLAIGAQHRAYGAVTRHVNQMQQSFFRVFPAFVGQDVFDRCQEEWRQFWFTLTECFERGSRSQEGDKYGKLRELQMVKQLQEDFALIKQRQDGLEMKRQFVGVIYGKAIEMEPTLHALLPLWIFEPADECLSFWWRYLIRLGTLKRRGKLWRSSEPGT</sequence>
<dbReference type="RefSeq" id="XP_029227361.1">
    <property type="nucleotide sequence ID" value="XM_029372517.1"/>
</dbReference>
<accession>A0A3R7LIB9</accession>
<protein>
    <submittedName>
        <fullName evidence="1">Adenylate cyclase-like protein</fullName>
    </submittedName>
</protein>
<dbReference type="SUPFAM" id="SSF46458">
    <property type="entry name" value="Globin-like"/>
    <property type="match status" value="1"/>
</dbReference>
<proteinExistence type="predicted"/>
<organism evidence="1 2">
    <name type="scientific">Trypanosoma conorhini</name>
    <dbReference type="NCBI Taxonomy" id="83891"/>
    <lineage>
        <taxon>Eukaryota</taxon>
        <taxon>Discoba</taxon>
        <taxon>Euglenozoa</taxon>
        <taxon>Kinetoplastea</taxon>
        <taxon>Metakinetoplastina</taxon>
        <taxon>Trypanosomatida</taxon>
        <taxon>Trypanosomatidae</taxon>
        <taxon>Trypanosoma</taxon>
    </lineage>
</organism>
<dbReference type="EMBL" id="MKKU01000341">
    <property type="protein sequence ID" value="RNF15040.1"/>
    <property type="molecule type" value="Genomic_DNA"/>
</dbReference>
<dbReference type="InterPro" id="IPR044399">
    <property type="entry name" value="Mb-like_M"/>
</dbReference>
<dbReference type="InterPro" id="IPR009050">
    <property type="entry name" value="Globin-like_sf"/>
</dbReference>
<dbReference type="GO" id="GO:0020037">
    <property type="term" value="F:heme binding"/>
    <property type="evidence" value="ECO:0007669"/>
    <property type="project" value="InterPro"/>
</dbReference>
<evidence type="ECO:0000313" key="1">
    <source>
        <dbReference type="EMBL" id="RNF15040.1"/>
    </source>
</evidence>
<dbReference type="GeneID" id="40319235"/>
<dbReference type="InterPro" id="IPR012292">
    <property type="entry name" value="Globin/Proto"/>
</dbReference>
<dbReference type="Proteomes" id="UP000284403">
    <property type="component" value="Unassembled WGS sequence"/>
</dbReference>
<evidence type="ECO:0000313" key="2">
    <source>
        <dbReference type="Proteomes" id="UP000284403"/>
    </source>
</evidence>
<dbReference type="GO" id="GO:0019825">
    <property type="term" value="F:oxygen binding"/>
    <property type="evidence" value="ECO:0007669"/>
    <property type="project" value="InterPro"/>
</dbReference>
<gene>
    <name evidence="1" type="ORF">Tco025E_05624</name>
</gene>
<keyword evidence="2" id="KW-1185">Reference proteome</keyword>